<proteinExistence type="inferred from homology"/>
<dbReference type="PANTHER" id="PTHR43377:SF2">
    <property type="entry name" value="BINDING ROSSMANN FOLD OXIDOREDUCTASE, PUTATIVE (AFU_ORTHOLOGUE AFUA_4G00560)-RELATED"/>
    <property type="match status" value="1"/>
</dbReference>
<reference evidence="4" key="1">
    <citation type="submission" date="2020-10" db="EMBL/GenBank/DDBJ databases">
        <authorList>
            <person name="Gilroy R."/>
        </authorList>
    </citation>
    <scope>NUCLEOTIDE SEQUENCE</scope>
    <source>
        <strain evidence="4">13361</strain>
    </source>
</reference>
<sequence>MSKKLSVILIGAGNRGETYTNIMAQMPQQFQVVGVAEPIESRREQIRLRHNIPEEMCFSHWKDLLALGKCADVALICTMDQQHLEPAMAAISLGYQILLEKPVAPDPQSCLKIARHAEKMGVKVVVCHVLRYTPFFTTLKALIAEGRLGQIVSINHEECVGNVHQSHSFVRGNWGNAGRSSCMLLQKSCHDLDILQWLIGKKCRKVQSFGSLQYFRQENAPEGAPERCMDGCPQGDTCPYNAVKLYLEDKKNDWFRTTCARQADPTDEMIAQALRTTQYGKCVFRCDNDVVDHQTVNLLFEDGVTVTFTMCAFNRGGRFIHIMGTKGELRAALDGTGEPIRLYDFESRTTQEIPITGKDGISGGHGGGDEGIIESLYQYLTGGGPGCSVSDVAVSVDNHLIVFAAEQARETGTVVDLQQYIHSLEK</sequence>
<organism evidence="4 5">
    <name type="scientific">Candidatus Faecousia excrementigallinarum</name>
    <dbReference type="NCBI Taxonomy" id="2840806"/>
    <lineage>
        <taxon>Bacteria</taxon>
        <taxon>Bacillati</taxon>
        <taxon>Bacillota</taxon>
        <taxon>Clostridia</taxon>
        <taxon>Eubacteriales</taxon>
        <taxon>Oscillospiraceae</taxon>
        <taxon>Faecousia</taxon>
    </lineage>
</organism>
<evidence type="ECO:0000259" key="2">
    <source>
        <dbReference type="Pfam" id="PF01408"/>
    </source>
</evidence>
<dbReference type="Proteomes" id="UP000886796">
    <property type="component" value="Unassembled WGS sequence"/>
</dbReference>
<dbReference type="Gene3D" id="3.40.50.720">
    <property type="entry name" value="NAD(P)-binding Rossmann-like Domain"/>
    <property type="match status" value="1"/>
</dbReference>
<dbReference type="Pfam" id="PF01408">
    <property type="entry name" value="GFO_IDH_MocA"/>
    <property type="match status" value="1"/>
</dbReference>
<feature type="domain" description="Gfo/Idh/MocA-like oxidoreductase C-terminal" evidence="3">
    <location>
        <begin position="140"/>
        <end position="335"/>
    </location>
</feature>
<accession>A0A9D0Z5V9</accession>
<dbReference type="SUPFAM" id="SSF51735">
    <property type="entry name" value="NAD(P)-binding Rossmann-fold domains"/>
    <property type="match status" value="1"/>
</dbReference>
<feature type="domain" description="Gfo/Idh/MocA-like oxidoreductase N-terminal" evidence="2">
    <location>
        <begin position="6"/>
        <end position="127"/>
    </location>
</feature>
<comment type="caution">
    <text evidence="4">The sequence shown here is derived from an EMBL/GenBank/DDBJ whole genome shotgun (WGS) entry which is preliminary data.</text>
</comment>
<dbReference type="InterPro" id="IPR036291">
    <property type="entry name" value="NAD(P)-bd_dom_sf"/>
</dbReference>
<dbReference type="SUPFAM" id="SSF55347">
    <property type="entry name" value="Glyceraldehyde-3-phosphate dehydrogenase-like, C-terminal domain"/>
    <property type="match status" value="1"/>
</dbReference>
<dbReference type="AlphaFoldDB" id="A0A9D0Z5V9"/>
<name>A0A9D0Z5V9_9FIRM</name>
<evidence type="ECO:0000313" key="5">
    <source>
        <dbReference type="Proteomes" id="UP000886796"/>
    </source>
</evidence>
<evidence type="ECO:0000313" key="4">
    <source>
        <dbReference type="EMBL" id="HIQ68398.1"/>
    </source>
</evidence>
<gene>
    <name evidence="4" type="ORF">IAB74_07830</name>
</gene>
<evidence type="ECO:0000259" key="3">
    <source>
        <dbReference type="Pfam" id="PF02894"/>
    </source>
</evidence>
<dbReference type="EMBL" id="DVFK01000107">
    <property type="protein sequence ID" value="HIQ68398.1"/>
    <property type="molecule type" value="Genomic_DNA"/>
</dbReference>
<protein>
    <submittedName>
        <fullName evidence="4">Gfo/Idh/MocA family oxidoreductase</fullName>
    </submittedName>
</protein>
<dbReference type="Pfam" id="PF02894">
    <property type="entry name" value="GFO_IDH_MocA_C"/>
    <property type="match status" value="1"/>
</dbReference>
<dbReference type="InterPro" id="IPR000683">
    <property type="entry name" value="Gfo/Idh/MocA-like_OxRdtase_N"/>
</dbReference>
<dbReference type="InterPro" id="IPR051450">
    <property type="entry name" value="Gfo/Idh/MocA_Oxidoreductases"/>
</dbReference>
<reference evidence="4" key="2">
    <citation type="journal article" date="2021" name="PeerJ">
        <title>Extensive microbial diversity within the chicken gut microbiome revealed by metagenomics and culture.</title>
        <authorList>
            <person name="Gilroy R."/>
            <person name="Ravi A."/>
            <person name="Getino M."/>
            <person name="Pursley I."/>
            <person name="Horton D.L."/>
            <person name="Alikhan N.F."/>
            <person name="Baker D."/>
            <person name="Gharbi K."/>
            <person name="Hall N."/>
            <person name="Watson M."/>
            <person name="Adriaenssens E.M."/>
            <person name="Foster-Nyarko E."/>
            <person name="Jarju S."/>
            <person name="Secka A."/>
            <person name="Antonio M."/>
            <person name="Oren A."/>
            <person name="Chaudhuri R.R."/>
            <person name="La Ragione R."/>
            <person name="Hildebrand F."/>
            <person name="Pallen M.J."/>
        </authorList>
    </citation>
    <scope>NUCLEOTIDE SEQUENCE</scope>
    <source>
        <strain evidence="4">13361</strain>
    </source>
</reference>
<comment type="similarity">
    <text evidence="1">Belongs to the Gfo/Idh/MocA family.</text>
</comment>
<dbReference type="PANTHER" id="PTHR43377">
    <property type="entry name" value="BILIVERDIN REDUCTASE A"/>
    <property type="match status" value="1"/>
</dbReference>
<evidence type="ECO:0000256" key="1">
    <source>
        <dbReference type="ARBA" id="ARBA00010928"/>
    </source>
</evidence>
<dbReference type="Gene3D" id="3.30.360.10">
    <property type="entry name" value="Dihydrodipicolinate Reductase, domain 2"/>
    <property type="match status" value="1"/>
</dbReference>
<dbReference type="GO" id="GO:0000166">
    <property type="term" value="F:nucleotide binding"/>
    <property type="evidence" value="ECO:0007669"/>
    <property type="project" value="InterPro"/>
</dbReference>
<dbReference type="InterPro" id="IPR004104">
    <property type="entry name" value="Gfo/Idh/MocA-like_OxRdtase_C"/>
</dbReference>